<dbReference type="InterPro" id="IPR003852">
    <property type="entry name" value="Sig_transdc_His_kinase_KdpD_N"/>
</dbReference>
<feature type="transmembrane region" description="Helical" evidence="15">
    <location>
        <begin position="454"/>
        <end position="474"/>
    </location>
</feature>
<evidence type="ECO:0000256" key="6">
    <source>
        <dbReference type="ARBA" id="ARBA00022679"/>
    </source>
</evidence>
<dbReference type="Pfam" id="PF13493">
    <property type="entry name" value="DUF4118"/>
    <property type="match status" value="1"/>
</dbReference>
<keyword evidence="18" id="KW-1185">Reference proteome</keyword>
<dbReference type="Pfam" id="PF02518">
    <property type="entry name" value="HATPase_c"/>
    <property type="match status" value="1"/>
</dbReference>
<evidence type="ECO:0000256" key="7">
    <source>
        <dbReference type="ARBA" id="ARBA00022692"/>
    </source>
</evidence>
<proteinExistence type="predicted"/>
<dbReference type="Gene3D" id="3.40.50.300">
    <property type="entry name" value="P-loop containing nucleotide triphosphate hydrolases"/>
    <property type="match status" value="2"/>
</dbReference>
<dbReference type="InterPro" id="IPR003661">
    <property type="entry name" value="HisK_dim/P_dom"/>
</dbReference>
<feature type="compositionally biased region" description="Low complexity" evidence="14">
    <location>
        <begin position="132"/>
        <end position="157"/>
    </location>
</feature>
<dbReference type="InterPro" id="IPR052023">
    <property type="entry name" value="Histidine_kinase_KdpD"/>
</dbReference>
<feature type="compositionally biased region" description="Basic and acidic residues" evidence="14">
    <location>
        <begin position="936"/>
        <end position="945"/>
    </location>
</feature>
<keyword evidence="9" id="KW-0418">Kinase</keyword>
<dbReference type="Pfam" id="PF00512">
    <property type="entry name" value="HisKA"/>
    <property type="match status" value="1"/>
</dbReference>
<evidence type="ECO:0000256" key="8">
    <source>
        <dbReference type="ARBA" id="ARBA00022741"/>
    </source>
</evidence>
<feature type="transmembrane region" description="Helical" evidence="15">
    <location>
        <begin position="534"/>
        <end position="555"/>
    </location>
</feature>
<dbReference type="EMBL" id="JBHMAU010000023">
    <property type="protein sequence ID" value="MFB9775299.1"/>
    <property type="molecule type" value="Genomic_DNA"/>
</dbReference>
<dbReference type="SUPFAM" id="SSF47384">
    <property type="entry name" value="Homodimeric domain of signal transducing histidine kinase"/>
    <property type="match status" value="1"/>
</dbReference>
<dbReference type="PANTHER" id="PTHR45569:SF1">
    <property type="entry name" value="SENSOR PROTEIN KDPD"/>
    <property type="match status" value="1"/>
</dbReference>
<dbReference type="Pfam" id="PF02702">
    <property type="entry name" value="KdpD"/>
    <property type="match status" value="2"/>
</dbReference>
<keyword evidence="12" id="KW-0902">Two-component regulatory system</keyword>
<dbReference type="InterPro" id="IPR038318">
    <property type="entry name" value="KdpD_sf"/>
</dbReference>
<dbReference type="SMART" id="SM00388">
    <property type="entry name" value="HisKA"/>
    <property type="match status" value="1"/>
</dbReference>
<dbReference type="SUPFAM" id="SSF52402">
    <property type="entry name" value="Adenine nucleotide alpha hydrolases-like"/>
    <property type="match status" value="1"/>
</dbReference>
<evidence type="ECO:0000313" key="17">
    <source>
        <dbReference type="EMBL" id="MFB9775299.1"/>
    </source>
</evidence>
<dbReference type="InterPro" id="IPR004358">
    <property type="entry name" value="Sig_transdc_His_kin-like_C"/>
</dbReference>
<reference evidence="17 18" key="1">
    <citation type="submission" date="2024-09" db="EMBL/GenBank/DDBJ databases">
        <authorList>
            <person name="Sun Q."/>
            <person name="Mori K."/>
        </authorList>
    </citation>
    <scope>NUCLEOTIDE SEQUENCE [LARGE SCALE GENOMIC DNA]</scope>
    <source>
        <strain evidence="17 18">JCM 11683</strain>
    </source>
</reference>
<dbReference type="Gene3D" id="1.20.120.620">
    <property type="entry name" value="Backbone structure of the membrane domain of e. Coli histidine kinase receptor kdpd"/>
    <property type="match status" value="1"/>
</dbReference>
<evidence type="ECO:0000313" key="18">
    <source>
        <dbReference type="Proteomes" id="UP001589707"/>
    </source>
</evidence>
<keyword evidence="10" id="KW-0067">ATP-binding</keyword>
<dbReference type="InterPro" id="IPR006016">
    <property type="entry name" value="UspA"/>
</dbReference>
<evidence type="ECO:0000256" key="5">
    <source>
        <dbReference type="ARBA" id="ARBA00022553"/>
    </source>
</evidence>
<dbReference type="SMART" id="SM00387">
    <property type="entry name" value="HATPase_c"/>
    <property type="match status" value="1"/>
</dbReference>
<dbReference type="InterPro" id="IPR014729">
    <property type="entry name" value="Rossmann-like_a/b/a_fold"/>
</dbReference>
<dbReference type="Gene3D" id="3.40.50.620">
    <property type="entry name" value="HUPs"/>
    <property type="match status" value="1"/>
</dbReference>
<dbReference type="InterPro" id="IPR005467">
    <property type="entry name" value="His_kinase_dom"/>
</dbReference>
<comment type="caution">
    <text evidence="17">The sequence shown here is derived from an EMBL/GenBank/DDBJ whole genome shotgun (WGS) entry which is preliminary data.</text>
</comment>
<evidence type="ECO:0000256" key="1">
    <source>
        <dbReference type="ARBA" id="ARBA00000085"/>
    </source>
</evidence>
<gene>
    <name evidence="17" type="ORF">ACFFN1_02555</name>
</gene>
<keyword evidence="6" id="KW-0808">Transferase</keyword>
<evidence type="ECO:0000256" key="11">
    <source>
        <dbReference type="ARBA" id="ARBA00022989"/>
    </source>
</evidence>
<dbReference type="PROSITE" id="PS50109">
    <property type="entry name" value="HIS_KIN"/>
    <property type="match status" value="1"/>
</dbReference>
<comment type="subcellular location">
    <subcellularLocation>
        <location evidence="3">Cell membrane</location>
    </subcellularLocation>
    <subcellularLocation>
        <location evidence="2">Membrane</location>
        <topology evidence="2">Multi-pass membrane protein</topology>
    </subcellularLocation>
</comment>
<dbReference type="Proteomes" id="UP001589707">
    <property type="component" value="Unassembled WGS sequence"/>
</dbReference>
<dbReference type="InterPro" id="IPR003594">
    <property type="entry name" value="HATPase_dom"/>
</dbReference>
<keyword evidence="13 15" id="KW-0472">Membrane</keyword>
<evidence type="ECO:0000256" key="9">
    <source>
        <dbReference type="ARBA" id="ARBA00022777"/>
    </source>
</evidence>
<feature type="region of interest" description="Disordered" evidence="14">
    <location>
        <begin position="914"/>
        <end position="945"/>
    </location>
</feature>
<dbReference type="InterPro" id="IPR036890">
    <property type="entry name" value="HATPase_C_sf"/>
</dbReference>
<evidence type="ECO:0000256" key="15">
    <source>
        <dbReference type="SAM" id="Phobius"/>
    </source>
</evidence>
<dbReference type="PRINTS" id="PR00344">
    <property type="entry name" value="BCTRLSENSOR"/>
</dbReference>
<dbReference type="InterPro" id="IPR036097">
    <property type="entry name" value="HisK_dim/P_sf"/>
</dbReference>
<evidence type="ECO:0000259" key="16">
    <source>
        <dbReference type="PROSITE" id="PS50109"/>
    </source>
</evidence>
<evidence type="ECO:0000256" key="14">
    <source>
        <dbReference type="SAM" id="MobiDB-lite"/>
    </source>
</evidence>
<dbReference type="SUPFAM" id="SSF55874">
    <property type="entry name" value="ATPase domain of HSP90 chaperone/DNA topoisomerase II/histidine kinase"/>
    <property type="match status" value="1"/>
</dbReference>
<evidence type="ECO:0000256" key="12">
    <source>
        <dbReference type="ARBA" id="ARBA00023012"/>
    </source>
</evidence>
<dbReference type="Gene3D" id="1.10.287.130">
    <property type="match status" value="1"/>
</dbReference>
<keyword evidence="11 15" id="KW-1133">Transmembrane helix</keyword>
<keyword evidence="8" id="KW-0547">Nucleotide-binding</keyword>
<dbReference type="CDD" id="cd00082">
    <property type="entry name" value="HisKA"/>
    <property type="match status" value="1"/>
</dbReference>
<keyword evidence="7 15" id="KW-0812">Transmembrane</keyword>
<organism evidence="17 18">
    <name type="scientific">Brevibacterium otitidis</name>
    <dbReference type="NCBI Taxonomy" id="53364"/>
    <lineage>
        <taxon>Bacteria</taxon>
        <taxon>Bacillati</taxon>
        <taxon>Actinomycetota</taxon>
        <taxon>Actinomycetes</taxon>
        <taxon>Micrococcales</taxon>
        <taxon>Brevibacteriaceae</taxon>
        <taxon>Brevibacterium</taxon>
    </lineage>
</organism>
<evidence type="ECO:0000256" key="4">
    <source>
        <dbReference type="ARBA" id="ARBA00012438"/>
    </source>
</evidence>
<protein>
    <recommendedName>
        <fullName evidence="4">histidine kinase</fullName>
        <ecNumber evidence="4">2.7.13.3</ecNumber>
    </recommendedName>
</protein>
<evidence type="ECO:0000256" key="13">
    <source>
        <dbReference type="ARBA" id="ARBA00023136"/>
    </source>
</evidence>
<sequence>MAHESADGSLRRGTLKVYLGAAPGVGKTCAMLEEAHGLLEQNRDVVVGIIVTHGRRHTAKLVEGLEQVPLRTVEYHGGTFEELDVDAVIARRPEVVLVDELAHTIVNEEAAEPGGSSLEIETDEADRSGTDAEVTGTSGTVTGTSGGAADTAGTAAERPGTAADRTGAVAGPAATGVRTKRWQDIDVLLGAGIDVISTVNIQHLESLNDVVRDITGRKQLETVPDAVLRAADEIELVDLSPDALRIRLAKGLIYSAEKVDAALTKYFRTGNLTALRELALLWLADKVDEGLARYRSDEQIEKVWPTRERIVVAVTGGPESQALIRRGMRIAGRTAGRELMAVHVVQENGLRQPTFAGITEARKLMESFGGTWHTVTGDDIAEALLDFARGANATQLIIGASRAPWLQRLLGTGVSTAVVAGSGDIDIHIVTQEGLGKRPIRPPRASALPISRRLIGFGLAFGLPVILTLSFLGLGREEVSLSLNMLTYITAVVFVALIGGWWPAVTAALAGTACINWFFTSPLGTFTIDQFENIVALGLFLVVAAAVAGVVDLAARRAQQAAEARAQALLLSELAGSVIKEGTHVEALLAQVSEALGQEVACVCRLSTDSSPEATNTAVWEPVVSSGGTLTSSQDATETVQLDDRHRLMLKGRTLNASESQILDAYAGRILHLLNAKELQDTRIAAQRLGAANAVRTALLTAVSHDLRTPLAGIKTAVSSLRMTDIELSEENRAEMLEAIEDSADVLENVITNLLDMSRIEAEDLCVGRVGVDVADVVSSALLEVGPALCPTDTRVEVAAELPLIVADYGLLQRVLVNLVSNAGKYGGPRCLIDADSVGDTVLLRVRDYGSGVSDDQKRQLFVPFKRFGDQSSGTGLGLGLAVAHGLSEAMGAQLSAEDTPGGGLTMVLTLPIADAESDSEPADPLGALPAAHETPGAEEKESGA</sequence>
<evidence type="ECO:0000256" key="2">
    <source>
        <dbReference type="ARBA" id="ARBA00004141"/>
    </source>
</evidence>
<feature type="region of interest" description="Disordered" evidence="14">
    <location>
        <begin position="110"/>
        <end position="169"/>
    </location>
</feature>
<dbReference type="EC" id="2.7.13.3" evidence="4"/>
<feature type="domain" description="Histidine kinase" evidence="16">
    <location>
        <begin position="702"/>
        <end position="915"/>
    </location>
</feature>
<dbReference type="Gene3D" id="3.30.565.10">
    <property type="entry name" value="Histidine kinase-like ATPase, C-terminal domain"/>
    <property type="match status" value="1"/>
</dbReference>
<name>A0ABV5WZ17_9MICO</name>
<evidence type="ECO:0000256" key="10">
    <source>
        <dbReference type="ARBA" id="ARBA00022840"/>
    </source>
</evidence>
<dbReference type="RefSeq" id="WP_376838305.1">
    <property type="nucleotide sequence ID" value="NZ_JBHMAU010000023.1"/>
</dbReference>
<dbReference type="InterPro" id="IPR025201">
    <property type="entry name" value="KdpD_TM"/>
</dbReference>
<accession>A0ABV5WZ17</accession>
<evidence type="ECO:0000256" key="3">
    <source>
        <dbReference type="ARBA" id="ARBA00004236"/>
    </source>
</evidence>
<dbReference type="InterPro" id="IPR027417">
    <property type="entry name" value="P-loop_NTPase"/>
</dbReference>
<keyword evidence="5" id="KW-0597">Phosphoprotein</keyword>
<dbReference type="Pfam" id="PF00582">
    <property type="entry name" value="Usp"/>
    <property type="match status" value="1"/>
</dbReference>
<dbReference type="PANTHER" id="PTHR45569">
    <property type="entry name" value="SENSOR PROTEIN KDPD"/>
    <property type="match status" value="1"/>
</dbReference>
<feature type="transmembrane region" description="Helical" evidence="15">
    <location>
        <begin position="486"/>
        <end position="519"/>
    </location>
</feature>
<comment type="catalytic activity">
    <reaction evidence="1">
        <text>ATP + protein L-histidine = ADP + protein N-phospho-L-histidine.</text>
        <dbReference type="EC" id="2.7.13.3"/>
    </reaction>
</comment>